<dbReference type="GO" id="GO:0016740">
    <property type="term" value="F:transferase activity"/>
    <property type="evidence" value="ECO:0007669"/>
    <property type="project" value="UniProtKB-KW"/>
</dbReference>
<dbReference type="CDD" id="cd00761">
    <property type="entry name" value="Glyco_tranf_GTA_type"/>
    <property type="match status" value="1"/>
</dbReference>
<keyword evidence="2" id="KW-0808">Transferase</keyword>
<dbReference type="Pfam" id="PF00535">
    <property type="entry name" value="Glycos_transf_2"/>
    <property type="match status" value="1"/>
</dbReference>
<accession>A1WV62</accession>
<dbReference type="PANTHER" id="PTHR43685">
    <property type="entry name" value="GLYCOSYLTRANSFERASE"/>
    <property type="match status" value="1"/>
</dbReference>
<keyword evidence="3" id="KW-1185">Reference proteome</keyword>
<dbReference type="InterPro" id="IPR029044">
    <property type="entry name" value="Nucleotide-diphossugar_trans"/>
</dbReference>
<dbReference type="Gene3D" id="3.90.550.10">
    <property type="entry name" value="Spore Coat Polysaccharide Biosynthesis Protein SpsA, Chain A"/>
    <property type="match status" value="1"/>
</dbReference>
<proteinExistence type="predicted"/>
<organism evidence="2 3">
    <name type="scientific">Halorhodospira halophila (strain DSM 244 / SL1)</name>
    <name type="common">Ectothiorhodospira halophila (strain DSM 244 / SL1)</name>
    <dbReference type="NCBI Taxonomy" id="349124"/>
    <lineage>
        <taxon>Bacteria</taxon>
        <taxon>Pseudomonadati</taxon>
        <taxon>Pseudomonadota</taxon>
        <taxon>Gammaproteobacteria</taxon>
        <taxon>Chromatiales</taxon>
        <taxon>Ectothiorhodospiraceae</taxon>
        <taxon>Halorhodospira</taxon>
    </lineage>
</organism>
<sequence length="316" mass="35713">MIRHHRDISYTVVVPVYNKAPHLARCLDSILQQQRQDLEVIAVNDASTDSSLTVLEDYQHNLPIRIFSRDQPGPGGYAARNLAIANARSEWIAFLDADDTWEKGYLTELDALRRRFPEADIIGTGYRIIDPETQHDHRFTRLNRSGDQRWISLNNFIDSYLNRGGCFQTSATAARRSTLLAAGGFPEKTARQGGDVDTWLRCMLVGTGGAWSPSVKMRYHRDAVNQVTANPDNLRQPHPVATTAASYAQALHDRQQKRLLRRLGNKKGLKRARDAAAAGLYDYILVAELNRFDAVYWLHRALLPVKNIVAKGHRFV</sequence>
<feature type="domain" description="Glycosyltransferase 2-like" evidence="1">
    <location>
        <begin position="11"/>
        <end position="164"/>
    </location>
</feature>
<evidence type="ECO:0000259" key="1">
    <source>
        <dbReference type="Pfam" id="PF00535"/>
    </source>
</evidence>
<reference evidence="2 3" key="2">
    <citation type="journal article" date="2013" name="Stand. Genomic Sci.">
        <title>Complete genome sequence of Halorhodospira halophila SL1.</title>
        <authorList>
            <person name="Challacombe J.F."/>
            <person name="Majid S."/>
            <person name="Deole R."/>
            <person name="Brettin T.S."/>
            <person name="Bruce D."/>
            <person name="Delano S.F."/>
            <person name="Detter J.C."/>
            <person name="Gleasner C.D."/>
            <person name="Han C.S."/>
            <person name="Misra M."/>
            <person name="Reitenga K.G."/>
            <person name="Mikhailova N."/>
            <person name="Woyke T."/>
            <person name="Pitluck S."/>
            <person name="Nolan M."/>
            <person name="Land M.L."/>
            <person name="Saunders E."/>
            <person name="Tapia R."/>
            <person name="Lapidus A."/>
            <person name="Ivanova N."/>
            <person name="Hoff W.D."/>
        </authorList>
    </citation>
    <scope>NUCLEOTIDE SEQUENCE [LARGE SCALE GENOMIC DNA]</scope>
    <source>
        <strain evidence="3">DSM 244 / SL1</strain>
    </source>
</reference>
<dbReference type="AlphaFoldDB" id="A1WV62"/>
<dbReference type="EMBL" id="CP000544">
    <property type="protein sequence ID" value="ABM61574.1"/>
    <property type="molecule type" value="Genomic_DNA"/>
</dbReference>
<dbReference type="SUPFAM" id="SSF53448">
    <property type="entry name" value="Nucleotide-diphospho-sugar transferases"/>
    <property type="match status" value="1"/>
</dbReference>
<dbReference type="InterPro" id="IPR050834">
    <property type="entry name" value="Glycosyltransf_2"/>
</dbReference>
<dbReference type="RefSeq" id="WP_011813597.1">
    <property type="nucleotide sequence ID" value="NC_008789.1"/>
</dbReference>
<dbReference type="InterPro" id="IPR001173">
    <property type="entry name" value="Glyco_trans_2-like"/>
</dbReference>
<dbReference type="STRING" id="349124.Hhal_0798"/>
<dbReference type="CAZy" id="GT2">
    <property type="family name" value="Glycosyltransferase Family 2"/>
</dbReference>
<protein>
    <submittedName>
        <fullName evidence="2">Glycosyl transferase, family 2</fullName>
    </submittedName>
</protein>
<dbReference type="PANTHER" id="PTHR43685:SF2">
    <property type="entry name" value="GLYCOSYLTRANSFERASE 2-LIKE DOMAIN-CONTAINING PROTEIN"/>
    <property type="match status" value="1"/>
</dbReference>
<dbReference type="Proteomes" id="UP000000647">
    <property type="component" value="Chromosome"/>
</dbReference>
<dbReference type="OrthoDB" id="396512at2"/>
<reference evidence="3" key="1">
    <citation type="submission" date="2006-12" db="EMBL/GenBank/DDBJ databases">
        <title>Complete sequence of Halorhodospira halophila SL1.</title>
        <authorList>
            <consortium name="US DOE Joint Genome Institute"/>
            <person name="Copeland A."/>
            <person name="Lucas S."/>
            <person name="Lapidus A."/>
            <person name="Barry K."/>
            <person name="Detter J.C."/>
            <person name="Glavina del Rio T."/>
            <person name="Hammon N."/>
            <person name="Israni S."/>
            <person name="Dalin E."/>
            <person name="Tice H."/>
            <person name="Pitluck S."/>
            <person name="Saunders E."/>
            <person name="Brettin T."/>
            <person name="Bruce D."/>
            <person name="Han C."/>
            <person name="Tapia R."/>
            <person name="Schmutz J."/>
            <person name="Larimer F."/>
            <person name="Land M."/>
            <person name="Hauser L."/>
            <person name="Kyrpides N."/>
            <person name="Mikhailova N."/>
            <person name="Hoff W."/>
            <person name="Richardson P."/>
        </authorList>
    </citation>
    <scope>NUCLEOTIDE SEQUENCE [LARGE SCALE GENOMIC DNA]</scope>
    <source>
        <strain evidence="3">DSM 244 / SL1</strain>
    </source>
</reference>
<evidence type="ECO:0000313" key="3">
    <source>
        <dbReference type="Proteomes" id="UP000000647"/>
    </source>
</evidence>
<dbReference type="HOGENOM" id="CLU_025996_0_0_6"/>
<dbReference type="eggNOG" id="COG1215">
    <property type="taxonomic scope" value="Bacteria"/>
</dbReference>
<dbReference type="KEGG" id="hha:Hhal_0798"/>
<gene>
    <name evidence="2" type="ordered locus">Hhal_0798</name>
</gene>
<name>A1WV62_HALHL</name>
<evidence type="ECO:0000313" key="2">
    <source>
        <dbReference type="EMBL" id="ABM61574.1"/>
    </source>
</evidence>